<dbReference type="EMBL" id="VWZO01006793">
    <property type="protein sequence ID" value="NXH13309.1"/>
    <property type="molecule type" value="Genomic_DNA"/>
</dbReference>
<evidence type="ECO:0000256" key="18">
    <source>
        <dbReference type="ARBA" id="ARBA00046106"/>
    </source>
</evidence>
<dbReference type="InterPro" id="IPR024111">
    <property type="entry name" value="PEX5/PEX5L"/>
</dbReference>
<dbReference type="InterPro" id="IPR019734">
    <property type="entry name" value="TPR_rpt"/>
</dbReference>
<keyword evidence="9 19" id="KW-0802">TPR repeat</keyword>
<comment type="caution">
    <text evidence="20">The sequence shown here is derived from an EMBL/GenBank/DDBJ whole genome shotgun (WGS) entry which is preliminary data.</text>
</comment>
<feature type="non-terminal residue" evidence="20">
    <location>
        <position position="110"/>
    </location>
</feature>
<feature type="non-terminal residue" evidence="20">
    <location>
        <position position="1"/>
    </location>
</feature>
<dbReference type="OrthoDB" id="10006023at2759"/>
<dbReference type="PANTHER" id="PTHR10130:SF2">
    <property type="entry name" value="PEROXISOMAL TARGETING SIGNAL 1 RECEPTOR"/>
    <property type="match status" value="1"/>
</dbReference>
<keyword evidence="6" id="KW-0963">Cytoplasm</keyword>
<evidence type="ECO:0000256" key="12">
    <source>
        <dbReference type="ARBA" id="ARBA00022966"/>
    </source>
</evidence>
<dbReference type="GO" id="GO:0005052">
    <property type="term" value="F:peroxisome matrix targeting signal-1 binding"/>
    <property type="evidence" value="ECO:0007669"/>
    <property type="project" value="TreeGrafter"/>
</dbReference>
<evidence type="ECO:0000256" key="8">
    <source>
        <dbReference type="ARBA" id="ARBA00022737"/>
    </source>
</evidence>
<dbReference type="SMART" id="SM00028">
    <property type="entry name" value="TPR"/>
    <property type="match status" value="2"/>
</dbReference>
<dbReference type="InterPro" id="IPR011990">
    <property type="entry name" value="TPR-like_helical_dom_sf"/>
</dbReference>
<keyword evidence="7" id="KW-1017">Isopeptide bond</keyword>
<dbReference type="GO" id="GO:0016560">
    <property type="term" value="P:protein import into peroxisome matrix, docking"/>
    <property type="evidence" value="ECO:0007669"/>
    <property type="project" value="TreeGrafter"/>
</dbReference>
<comment type="similarity">
    <text evidence="3">Belongs to the peroxisomal targeting signal receptor family.</text>
</comment>
<name>A0A7K9HHH8_9PICI</name>
<keyword evidence="11" id="KW-0653">Protein transport</keyword>
<keyword evidence="12" id="KW-0882">Thioester bond</keyword>
<evidence type="ECO:0000313" key="21">
    <source>
        <dbReference type="Proteomes" id="UP000534107"/>
    </source>
</evidence>
<dbReference type="Gene3D" id="1.25.40.10">
    <property type="entry name" value="Tetratricopeptide repeat domain"/>
    <property type="match status" value="1"/>
</dbReference>
<feature type="repeat" description="TPR" evidence="19">
    <location>
        <begin position="59"/>
        <end position="92"/>
    </location>
</feature>
<evidence type="ECO:0000256" key="17">
    <source>
        <dbReference type="ARBA" id="ARBA00046072"/>
    </source>
</evidence>
<evidence type="ECO:0000256" key="10">
    <source>
        <dbReference type="ARBA" id="ARBA00022843"/>
    </source>
</evidence>
<gene>
    <name evidence="20" type="primary">Pex5</name>
    <name evidence="20" type="ORF">BUCCAP_R10161</name>
</gene>
<evidence type="ECO:0000256" key="11">
    <source>
        <dbReference type="ARBA" id="ARBA00022927"/>
    </source>
</evidence>
<dbReference type="Proteomes" id="UP000534107">
    <property type="component" value="Unassembled WGS sequence"/>
</dbReference>
<keyword evidence="21" id="KW-1185">Reference proteome</keyword>
<evidence type="ECO:0000256" key="2">
    <source>
        <dbReference type="ARBA" id="ARBA00004514"/>
    </source>
</evidence>
<accession>A0A7K9HHH8</accession>
<evidence type="ECO:0000313" key="20">
    <source>
        <dbReference type="EMBL" id="NXH13309.1"/>
    </source>
</evidence>
<dbReference type="GO" id="GO:0005778">
    <property type="term" value="C:peroxisomal membrane"/>
    <property type="evidence" value="ECO:0007669"/>
    <property type="project" value="TreeGrafter"/>
</dbReference>
<evidence type="ECO:0000256" key="5">
    <source>
        <dbReference type="ARBA" id="ARBA00022448"/>
    </source>
</evidence>
<evidence type="ECO:0000256" key="13">
    <source>
        <dbReference type="ARBA" id="ARBA00023010"/>
    </source>
</evidence>
<evidence type="ECO:0000256" key="9">
    <source>
        <dbReference type="ARBA" id="ARBA00022803"/>
    </source>
</evidence>
<dbReference type="Pfam" id="PF13432">
    <property type="entry name" value="TPR_16"/>
    <property type="match status" value="1"/>
</dbReference>
<dbReference type="GO" id="GO:0005782">
    <property type="term" value="C:peroxisomal matrix"/>
    <property type="evidence" value="ECO:0007669"/>
    <property type="project" value="UniProtKB-SubCell"/>
</dbReference>
<organism evidence="20 21">
    <name type="scientific">Bucco capensis</name>
    <name type="common">collared puffbird</name>
    <dbReference type="NCBI Taxonomy" id="135168"/>
    <lineage>
        <taxon>Eukaryota</taxon>
        <taxon>Metazoa</taxon>
        <taxon>Chordata</taxon>
        <taxon>Craniata</taxon>
        <taxon>Vertebrata</taxon>
        <taxon>Euteleostomi</taxon>
        <taxon>Archelosauria</taxon>
        <taxon>Archosauria</taxon>
        <taxon>Dinosauria</taxon>
        <taxon>Saurischia</taxon>
        <taxon>Theropoda</taxon>
        <taxon>Coelurosauria</taxon>
        <taxon>Aves</taxon>
        <taxon>Neognathae</taxon>
        <taxon>Neoaves</taxon>
        <taxon>Telluraves</taxon>
        <taxon>Coraciimorphae</taxon>
        <taxon>Piciformes</taxon>
        <taxon>Bucconidae</taxon>
        <taxon>Bucco</taxon>
    </lineage>
</organism>
<dbReference type="SUPFAM" id="SSF48452">
    <property type="entry name" value="TPR-like"/>
    <property type="match status" value="1"/>
</dbReference>
<comment type="function">
    <text evidence="17">In addition to promoting peroxisomal translocation of proteins containing a PTS1 peroxisomal targeting signal, mediates peroxisomal import of proteins containing a C-terminal PTS2-type peroxisomal targeting signal via its interaction with PEX7. Interaction with PEX7 only takes place when PEX7 is associated with cargo proteins containing a PTS2 peroxisomal targeting signal. PEX7 along with PTS2-containing cargo proteins are then translocated through the PEX13-PEX14 docking complex together with PEX5.</text>
</comment>
<keyword evidence="14" id="KW-0576">Peroxisome</keyword>
<dbReference type="GO" id="GO:0005829">
    <property type="term" value="C:cytosol"/>
    <property type="evidence" value="ECO:0007669"/>
    <property type="project" value="UniProtKB-SubCell"/>
</dbReference>
<keyword evidence="8" id="KW-0677">Repeat</keyword>
<evidence type="ECO:0000256" key="6">
    <source>
        <dbReference type="ARBA" id="ARBA00022490"/>
    </source>
</evidence>
<evidence type="ECO:0000256" key="16">
    <source>
        <dbReference type="ARBA" id="ARBA00032505"/>
    </source>
</evidence>
<sequence>SSSLFMEVKELFLAAVRSNPSTVDPDVQCGLGVLFNLSGEYEKAVDCFSAALSVRPNDHLLWNKLGATLANGNRSEEAVAAYRRALELQPGYIRSRYNLGISCINLGAHR</sequence>
<evidence type="ECO:0000256" key="14">
    <source>
        <dbReference type="ARBA" id="ARBA00023140"/>
    </source>
</evidence>
<comment type="function">
    <text evidence="18">Receptor that mediates peroxisomal import of proteins containing a C-terminal PTS1-type tripeptide peroxisomal targeting signal (SKL-type). Binds to cargo proteins containing a PTS1 peroxisomal targeting signal in the cytosol, and translocates them into the peroxisome matrix by passing through the PEX13-PEX14 docking complex along with cargo proteins. PEX5 receptor is then retrotranslocated into the cytosol, leading to release of bound cargo in the peroxisome matrix, and reset for a subsequent peroxisome import cycle.</text>
</comment>
<evidence type="ECO:0000256" key="19">
    <source>
        <dbReference type="PROSITE-ProRule" id="PRU00339"/>
    </source>
</evidence>
<proteinExistence type="inferred from homology"/>
<keyword evidence="13" id="KW-0811">Translocation</keyword>
<evidence type="ECO:0000256" key="7">
    <source>
        <dbReference type="ARBA" id="ARBA00022499"/>
    </source>
</evidence>
<dbReference type="PROSITE" id="PS50005">
    <property type="entry name" value="TPR"/>
    <property type="match status" value="2"/>
</dbReference>
<keyword evidence="10" id="KW-0832">Ubl conjugation</keyword>
<keyword evidence="5" id="KW-0813">Transport</keyword>
<evidence type="ECO:0000256" key="4">
    <source>
        <dbReference type="ARBA" id="ARBA00018416"/>
    </source>
</evidence>
<protein>
    <recommendedName>
        <fullName evidence="4">Peroxisomal targeting signal 1 receptor</fullName>
    </recommendedName>
    <alternativeName>
        <fullName evidence="15">PTS1-BP</fullName>
    </alternativeName>
    <alternativeName>
        <fullName evidence="16">Peroxin-5</fullName>
    </alternativeName>
</protein>
<evidence type="ECO:0000256" key="1">
    <source>
        <dbReference type="ARBA" id="ARBA00004253"/>
    </source>
</evidence>
<feature type="repeat" description="TPR" evidence="19">
    <location>
        <begin position="25"/>
        <end position="58"/>
    </location>
</feature>
<evidence type="ECO:0000256" key="3">
    <source>
        <dbReference type="ARBA" id="ARBA00005348"/>
    </source>
</evidence>
<evidence type="ECO:0000256" key="15">
    <source>
        <dbReference type="ARBA" id="ARBA00030232"/>
    </source>
</evidence>
<reference evidence="20 21" key="1">
    <citation type="submission" date="2019-09" db="EMBL/GenBank/DDBJ databases">
        <title>Bird 10,000 Genomes (B10K) Project - Family phase.</title>
        <authorList>
            <person name="Zhang G."/>
        </authorList>
    </citation>
    <scope>NUCLEOTIDE SEQUENCE [LARGE SCALE GENOMIC DNA]</scope>
    <source>
        <strain evidence="20">B10K-DU-001-16</strain>
        <tissue evidence="20">Muscle</tissue>
    </source>
</reference>
<dbReference type="AlphaFoldDB" id="A0A7K9HHH8"/>
<comment type="subcellular location">
    <subcellularLocation>
        <location evidence="2">Cytoplasm</location>
        <location evidence="2">Cytosol</location>
    </subcellularLocation>
    <subcellularLocation>
        <location evidence="1">Peroxisome matrix</location>
    </subcellularLocation>
</comment>
<dbReference type="PANTHER" id="PTHR10130">
    <property type="entry name" value="PEROXISOMAL TARGETING SIGNAL 1 RECEPTOR PEX5"/>
    <property type="match status" value="1"/>
</dbReference>